<dbReference type="InterPro" id="IPR050230">
    <property type="entry name" value="CALM/Myosin/TropC-like"/>
</dbReference>
<evidence type="ECO:0000256" key="3">
    <source>
        <dbReference type="ARBA" id="ARBA00022737"/>
    </source>
</evidence>
<feature type="domain" description="EF-hand" evidence="5">
    <location>
        <begin position="46"/>
        <end position="78"/>
    </location>
</feature>
<accession>A0A9D4U1E3</accession>
<dbReference type="Proteomes" id="UP000886520">
    <property type="component" value="Chromosome 25"/>
</dbReference>
<evidence type="ECO:0000313" key="7">
    <source>
        <dbReference type="Proteomes" id="UP000886520"/>
    </source>
</evidence>
<evidence type="ECO:0000313" key="6">
    <source>
        <dbReference type="EMBL" id="KAI5059085.1"/>
    </source>
</evidence>
<dbReference type="PROSITE" id="PS00018">
    <property type="entry name" value="EF_HAND_1"/>
    <property type="match status" value="1"/>
</dbReference>
<dbReference type="FunFam" id="1.10.238.10:FF:000003">
    <property type="entry name" value="Calmodulin A"/>
    <property type="match status" value="1"/>
</dbReference>
<reference evidence="6" key="1">
    <citation type="submission" date="2021-01" db="EMBL/GenBank/DDBJ databases">
        <title>Adiantum capillus-veneris genome.</title>
        <authorList>
            <person name="Fang Y."/>
            <person name="Liao Q."/>
        </authorList>
    </citation>
    <scope>NUCLEOTIDE SEQUENCE</scope>
    <source>
        <strain evidence="6">H3</strain>
        <tissue evidence="6">Leaf</tissue>
    </source>
</reference>
<dbReference type="OrthoDB" id="26525at2759"/>
<dbReference type="PANTHER" id="PTHR23048:SF53">
    <property type="entry name" value="CALMODULIN"/>
    <property type="match status" value="1"/>
</dbReference>
<keyword evidence="2" id="KW-0479">Metal-binding</keyword>
<keyword evidence="4" id="KW-0106">Calcium</keyword>
<comment type="caution">
    <text evidence="6">The sequence shown here is derived from an EMBL/GenBank/DDBJ whole genome shotgun (WGS) entry which is preliminary data.</text>
</comment>
<dbReference type="SMART" id="SM00054">
    <property type="entry name" value="EFh"/>
    <property type="match status" value="2"/>
</dbReference>
<dbReference type="AlphaFoldDB" id="A0A9D4U1E3"/>
<dbReference type="SUPFAM" id="SSF47473">
    <property type="entry name" value="EF-hand"/>
    <property type="match status" value="1"/>
</dbReference>
<dbReference type="CDD" id="cd00051">
    <property type="entry name" value="EFh"/>
    <property type="match status" value="1"/>
</dbReference>
<evidence type="ECO:0000256" key="4">
    <source>
        <dbReference type="ARBA" id="ARBA00022837"/>
    </source>
</evidence>
<dbReference type="GO" id="GO:0016460">
    <property type="term" value="C:myosin II complex"/>
    <property type="evidence" value="ECO:0007669"/>
    <property type="project" value="TreeGrafter"/>
</dbReference>
<dbReference type="InterPro" id="IPR011992">
    <property type="entry name" value="EF-hand-dom_pair"/>
</dbReference>
<organism evidence="6 7">
    <name type="scientific">Adiantum capillus-veneris</name>
    <name type="common">Maidenhair fern</name>
    <dbReference type="NCBI Taxonomy" id="13818"/>
    <lineage>
        <taxon>Eukaryota</taxon>
        <taxon>Viridiplantae</taxon>
        <taxon>Streptophyta</taxon>
        <taxon>Embryophyta</taxon>
        <taxon>Tracheophyta</taxon>
        <taxon>Polypodiopsida</taxon>
        <taxon>Polypodiidae</taxon>
        <taxon>Polypodiales</taxon>
        <taxon>Pteridineae</taxon>
        <taxon>Pteridaceae</taxon>
        <taxon>Vittarioideae</taxon>
        <taxon>Adiantum</taxon>
    </lineage>
</organism>
<dbReference type="Gene3D" id="1.10.238.10">
    <property type="entry name" value="EF-hand"/>
    <property type="match status" value="1"/>
</dbReference>
<evidence type="ECO:0000256" key="2">
    <source>
        <dbReference type="ARBA" id="ARBA00022723"/>
    </source>
</evidence>
<name>A0A9D4U1E3_ADICA</name>
<dbReference type="InterPro" id="IPR018247">
    <property type="entry name" value="EF_Hand_1_Ca_BS"/>
</dbReference>
<dbReference type="Pfam" id="PF13499">
    <property type="entry name" value="EF-hand_7"/>
    <property type="match status" value="1"/>
</dbReference>
<dbReference type="PANTHER" id="PTHR23048">
    <property type="entry name" value="MYOSIN LIGHT CHAIN 1, 3"/>
    <property type="match status" value="1"/>
</dbReference>
<comment type="similarity">
    <text evidence="1">Belongs to the calmodulin family.</text>
</comment>
<keyword evidence="7" id="KW-1185">Reference proteome</keyword>
<proteinExistence type="inferred from homology"/>
<keyword evidence="3" id="KW-0677">Repeat</keyword>
<evidence type="ECO:0000259" key="5">
    <source>
        <dbReference type="PROSITE" id="PS50222"/>
    </source>
</evidence>
<dbReference type="InterPro" id="IPR002048">
    <property type="entry name" value="EF_hand_dom"/>
</dbReference>
<sequence>MASKMKDTDFEEELKEDFCVFVDKDQNGFILATKLCHVMTNLGKKLSDDEVDEMIRQDDIDGDGMINYEEIVKIMLAK</sequence>
<evidence type="ECO:0000256" key="1">
    <source>
        <dbReference type="ARBA" id="ARBA00009763"/>
    </source>
</evidence>
<dbReference type="PROSITE" id="PS50222">
    <property type="entry name" value="EF_HAND_2"/>
    <property type="match status" value="1"/>
</dbReference>
<gene>
    <name evidence="6" type="ORF">GOP47_0025404</name>
</gene>
<dbReference type="GO" id="GO:0005509">
    <property type="term" value="F:calcium ion binding"/>
    <property type="evidence" value="ECO:0007669"/>
    <property type="project" value="InterPro"/>
</dbReference>
<dbReference type="EMBL" id="JABFUD020000025">
    <property type="protein sequence ID" value="KAI5059085.1"/>
    <property type="molecule type" value="Genomic_DNA"/>
</dbReference>
<protein>
    <recommendedName>
        <fullName evidence="5">EF-hand domain-containing protein</fullName>
    </recommendedName>
</protein>